<dbReference type="PRINTS" id="PR00853">
    <property type="entry name" value="XPGRADSUPER"/>
</dbReference>
<dbReference type="PROSITE" id="PS50005">
    <property type="entry name" value="TPR"/>
    <property type="match status" value="1"/>
</dbReference>
<keyword evidence="14" id="KW-0802">TPR repeat</keyword>
<dbReference type="PANTHER" id="PTHR11081:SF8">
    <property type="entry name" value="EXONUCLEASE 1"/>
    <property type="match status" value="1"/>
</dbReference>
<evidence type="ECO:0000313" key="19">
    <source>
        <dbReference type="Proteomes" id="UP001417504"/>
    </source>
</evidence>
<evidence type="ECO:0000256" key="11">
    <source>
        <dbReference type="ARBA" id="ARBA00023204"/>
    </source>
</evidence>
<dbReference type="InterPro" id="IPR019974">
    <property type="entry name" value="XPG_CS"/>
</dbReference>
<evidence type="ECO:0000256" key="14">
    <source>
        <dbReference type="PROSITE-ProRule" id="PRU00339"/>
    </source>
</evidence>
<dbReference type="EC" id="3.1.-.-" evidence="15"/>
<feature type="domain" description="XPG-I" evidence="16">
    <location>
        <begin position="177"/>
        <end position="254"/>
    </location>
</feature>
<dbReference type="InterPro" id="IPR006084">
    <property type="entry name" value="XPG/Rad2"/>
</dbReference>
<reference evidence="18 19" key="1">
    <citation type="submission" date="2024-01" db="EMBL/GenBank/DDBJ databases">
        <title>Genome assemblies of Stephania.</title>
        <authorList>
            <person name="Yang L."/>
        </authorList>
    </citation>
    <scope>NUCLEOTIDE SEQUENCE [LARGE SCALE GENOMIC DNA]</scope>
    <source>
        <strain evidence="18">QJT</strain>
        <tissue evidence="18">Leaf</tissue>
    </source>
</reference>
<comment type="function">
    <text evidence="13">Putative 5'-&gt;3' double-stranded DNA exonuclease which may also contain a cryptic 3'-&gt;5' double-stranded DNA exonuclease activity. May be involved in DNA mismatch repair (MMR).</text>
</comment>
<keyword evidence="12 15" id="KW-0539">Nucleus</keyword>
<dbReference type="InterPro" id="IPR006086">
    <property type="entry name" value="XPG-I_dom"/>
</dbReference>
<evidence type="ECO:0000256" key="4">
    <source>
        <dbReference type="ARBA" id="ARBA00022722"/>
    </source>
</evidence>
<dbReference type="CDD" id="cd09901">
    <property type="entry name" value="H3TH_FEN1-like"/>
    <property type="match status" value="1"/>
</dbReference>
<keyword evidence="9 15" id="KW-0460">Magnesium</keyword>
<keyword evidence="8 15" id="KW-0378">Hydrolase</keyword>
<evidence type="ECO:0000256" key="13">
    <source>
        <dbReference type="ARBA" id="ARBA00060210"/>
    </source>
</evidence>
<dbReference type="SUPFAM" id="SSF47807">
    <property type="entry name" value="5' to 3' exonuclease, C-terminal subdomain"/>
    <property type="match status" value="1"/>
</dbReference>
<keyword evidence="11 15" id="KW-0234">DNA repair</keyword>
<dbReference type="GO" id="GO:0035312">
    <property type="term" value="F:5'-3' DNA exonuclease activity"/>
    <property type="evidence" value="ECO:0007669"/>
    <property type="project" value="UniProtKB-UniRule"/>
</dbReference>
<dbReference type="Gene3D" id="3.40.50.1010">
    <property type="entry name" value="5'-nuclease"/>
    <property type="match status" value="1"/>
</dbReference>
<dbReference type="SUPFAM" id="SSF88723">
    <property type="entry name" value="PIN domain-like"/>
    <property type="match status" value="1"/>
</dbReference>
<dbReference type="PROSITE" id="PS00842">
    <property type="entry name" value="XPG_2"/>
    <property type="match status" value="1"/>
</dbReference>
<keyword evidence="6 15" id="KW-0227">DNA damage</keyword>
<comment type="subcellular location">
    <subcellularLocation>
        <location evidence="1 15">Nucleus</location>
    </subcellularLocation>
</comment>
<evidence type="ECO:0000256" key="2">
    <source>
        <dbReference type="ARBA" id="ARBA00010563"/>
    </source>
</evidence>
<dbReference type="Gene3D" id="1.10.150.20">
    <property type="entry name" value="5' to 3' exonuclease, C-terminal subdomain"/>
    <property type="match status" value="1"/>
</dbReference>
<comment type="similarity">
    <text evidence="2 15">Belongs to the XPG/RAD2 endonuclease family. EXO1 subfamily.</text>
</comment>
<sequence length="521" mass="58815">MASLFRFRAYIQLKAGEERKSGTKEEMGIPHLLRLMKPFIEQINIKKYAGKRVGIDAYSWLHKGAYSCSLELCTDSANEKKLHYVQYFMHRINLLRHCKIIPVVVFDGGNIPCKSSTEDERGRQGCLLSVFVMKRDANLALGKEKLKEGNYGAAIVMFQRAVNITPSMAHQLIQVLRSENVEFIVAPYEADAQLAYFSSLETGGGIAAVITEDSDLLAYSCKALFGLDQIVLKMDRYGNGDEIVLDKVFKSSTFNKFTKELFTGMCVLAGCDFLPSIAGIGIKRAYSLVSKYRNLDRVLSVLKFEKGNQMPEDYVKSFKEAVAVFHHARIFDAETKCIRPLKPLPEVLLQSLDEGLDFLGPFYAFRVSGCSYLWYCISFLLFTPEVEEQKPILIERYLKESIALHRLMKPHESQQKSIDEVGSKDFPCNNPFKRRKLEDDVYLEQQQDISEQVCQVKEAEKPVEILCTTPPGSQESVTSKPTKNIVVDKAVKKTVSRLKSKKSCSNSANGNSSILSFFKPL</sequence>
<evidence type="ECO:0000256" key="6">
    <source>
        <dbReference type="ARBA" id="ARBA00022763"/>
    </source>
</evidence>
<evidence type="ECO:0000256" key="15">
    <source>
        <dbReference type="RuleBase" id="RU910737"/>
    </source>
</evidence>
<dbReference type="CDD" id="cd09857">
    <property type="entry name" value="PIN_EXO1"/>
    <property type="match status" value="1"/>
</dbReference>
<evidence type="ECO:0000256" key="7">
    <source>
        <dbReference type="ARBA" id="ARBA00022769"/>
    </source>
</evidence>
<dbReference type="Proteomes" id="UP001417504">
    <property type="component" value="Unassembled WGS sequence"/>
</dbReference>
<dbReference type="GO" id="GO:0006281">
    <property type="term" value="P:DNA repair"/>
    <property type="evidence" value="ECO:0007669"/>
    <property type="project" value="UniProtKB-UniRule"/>
</dbReference>
<dbReference type="SMART" id="SM00485">
    <property type="entry name" value="XPGN"/>
    <property type="match status" value="1"/>
</dbReference>
<dbReference type="GO" id="GO:0005634">
    <property type="term" value="C:nucleus"/>
    <property type="evidence" value="ECO:0007669"/>
    <property type="project" value="UniProtKB-SubCell"/>
</dbReference>
<keyword evidence="19" id="KW-1185">Reference proteome</keyword>
<dbReference type="GO" id="GO:0017108">
    <property type="term" value="F:5'-flap endonuclease activity"/>
    <property type="evidence" value="ECO:0007669"/>
    <property type="project" value="TreeGrafter"/>
</dbReference>
<keyword evidence="15" id="KW-0269">Exonuclease</keyword>
<comment type="function">
    <text evidence="15">5'-&gt;3' double-stranded DNA exonuclease which may also possess a cryptic 3'-&gt;5' double-stranded DNA exonuclease activity. Functions in DNA mismatch repair.</text>
</comment>
<dbReference type="GO" id="GO:0003677">
    <property type="term" value="F:DNA binding"/>
    <property type="evidence" value="ECO:0007669"/>
    <property type="project" value="UniProtKB-UniRule"/>
</dbReference>
<evidence type="ECO:0000256" key="12">
    <source>
        <dbReference type="ARBA" id="ARBA00023242"/>
    </source>
</evidence>
<name>A0AAP0NQV8_9MAGN</name>
<dbReference type="InterPro" id="IPR008918">
    <property type="entry name" value="HhH2"/>
</dbReference>
<dbReference type="SMART" id="SM00279">
    <property type="entry name" value="HhH2"/>
    <property type="match status" value="1"/>
</dbReference>
<dbReference type="Pfam" id="PF00752">
    <property type="entry name" value="XPG_N"/>
    <property type="match status" value="1"/>
</dbReference>
<dbReference type="AlphaFoldDB" id="A0AAP0NQV8"/>
<keyword evidence="7 15" id="KW-0228">DNA excision</keyword>
<protein>
    <recommendedName>
        <fullName evidence="3 15">Exonuclease 1</fullName>
        <ecNumber evidence="15">3.1.-.-</ecNumber>
    </recommendedName>
</protein>
<feature type="repeat" description="TPR" evidence="14">
    <location>
        <begin position="135"/>
        <end position="168"/>
    </location>
</feature>
<dbReference type="InterPro" id="IPR019734">
    <property type="entry name" value="TPR_rpt"/>
</dbReference>
<dbReference type="InterPro" id="IPR029060">
    <property type="entry name" value="PIN-like_dom_sf"/>
</dbReference>
<gene>
    <name evidence="18" type="ORF">Sjap_014890</name>
</gene>
<evidence type="ECO:0000256" key="9">
    <source>
        <dbReference type="ARBA" id="ARBA00022842"/>
    </source>
</evidence>
<dbReference type="FunFam" id="1.10.150.20:FF:000011">
    <property type="entry name" value="exonuclease 1"/>
    <property type="match status" value="1"/>
</dbReference>
<proteinExistence type="inferred from homology"/>
<dbReference type="PANTHER" id="PTHR11081">
    <property type="entry name" value="FLAP ENDONUCLEASE FAMILY MEMBER"/>
    <property type="match status" value="1"/>
</dbReference>
<evidence type="ECO:0000259" key="17">
    <source>
        <dbReference type="SMART" id="SM00485"/>
    </source>
</evidence>
<comment type="caution">
    <text evidence="18">The sequence shown here is derived from an EMBL/GenBank/DDBJ whole genome shotgun (WGS) entry which is preliminary data.</text>
</comment>
<evidence type="ECO:0000256" key="3">
    <source>
        <dbReference type="ARBA" id="ARBA00020324"/>
    </source>
</evidence>
<dbReference type="GO" id="GO:0046872">
    <property type="term" value="F:metal ion binding"/>
    <property type="evidence" value="ECO:0007669"/>
    <property type="project" value="UniProtKB-UniRule"/>
</dbReference>
<evidence type="ECO:0000256" key="5">
    <source>
        <dbReference type="ARBA" id="ARBA00022723"/>
    </source>
</evidence>
<evidence type="ECO:0000256" key="8">
    <source>
        <dbReference type="ARBA" id="ARBA00022801"/>
    </source>
</evidence>
<keyword evidence="4 15" id="KW-0540">Nuclease</keyword>
<comment type="cofactor">
    <cofactor evidence="15">
        <name>Mg(2+)</name>
        <dbReference type="ChEBI" id="CHEBI:18420"/>
    </cofactor>
    <text evidence="15">Binds 2 magnesium ions per subunit. They probably participate in the reaction catalyzed by the enzyme. May bind an additional third magnesium ion after substrate binding.</text>
</comment>
<evidence type="ECO:0000256" key="1">
    <source>
        <dbReference type="ARBA" id="ARBA00004123"/>
    </source>
</evidence>
<dbReference type="InterPro" id="IPR044752">
    <property type="entry name" value="PIN-like_EXO1"/>
</dbReference>
<dbReference type="Pfam" id="PF00867">
    <property type="entry name" value="XPG_I"/>
    <property type="match status" value="1"/>
</dbReference>
<evidence type="ECO:0000256" key="10">
    <source>
        <dbReference type="ARBA" id="ARBA00022881"/>
    </source>
</evidence>
<dbReference type="FunFam" id="3.40.50.1010:FF:000002">
    <property type="entry name" value="Exonuclease 1, putative"/>
    <property type="match status" value="1"/>
</dbReference>
<evidence type="ECO:0000313" key="18">
    <source>
        <dbReference type="EMBL" id="KAK9115943.1"/>
    </source>
</evidence>
<dbReference type="InterPro" id="IPR036279">
    <property type="entry name" value="5-3_exonuclease_C_sf"/>
</dbReference>
<keyword evidence="10 15" id="KW-0267">Excision nuclease</keyword>
<keyword evidence="15" id="KW-0238">DNA-binding</keyword>
<accession>A0AAP0NQV8</accession>
<keyword evidence="5 15" id="KW-0479">Metal-binding</keyword>
<dbReference type="InterPro" id="IPR006085">
    <property type="entry name" value="XPG_DNA_repair_N"/>
</dbReference>
<dbReference type="SMART" id="SM00484">
    <property type="entry name" value="XPGI"/>
    <property type="match status" value="1"/>
</dbReference>
<organism evidence="18 19">
    <name type="scientific">Stephania japonica</name>
    <dbReference type="NCBI Taxonomy" id="461633"/>
    <lineage>
        <taxon>Eukaryota</taxon>
        <taxon>Viridiplantae</taxon>
        <taxon>Streptophyta</taxon>
        <taxon>Embryophyta</taxon>
        <taxon>Tracheophyta</taxon>
        <taxon>Spermatophyta</taxon>
        <taxon>Magnoliopsida</taxon>
        <taxon>Ranunculales</taxon>
        <taxon>Menispermaceae</taxon>
        <taxon>Menispermoideae</taxon>
        <taxon>Cissampelideae</taxon>
        <taxon>Stephania</taxon>
    </lineage>
</organism>
<evidence type="ECO:0000259" key="16">
    <source>
        <dbReference type="SMART" id="SM00484"/>
    </source>
</evidence>
<dbReference type="EMBL" id="JBBNAE010000006">
    <property type="protein sequence ID" value="KAK9115943.1"/>
    <property type="molecule type" value="Genomic_DNA"/>
</dbReference>
<feature type="domain" description="XPG N-terminal" evidence="17">
    <location>
        <begin position="27"/>
        <end position="128"/>
    </location>
</feature>